<keyword evidence="3" id="KW-1185">Reference proteome</keyword>
<evidence type="ECO:0000256" key="1">
    <source>
        <dbReference type="SAM" id="Phobius"/>
    </source>
</evidence>
<gene>
    <name evidence="2" type="ORF">OGAPHI_004896</name>
</gene>
<keyword evidence="1" id="KW-0472">Membrane</keyword>
<keyword evidence="1" id="KW-0812">Transmembrane</keyword>
<organism evidence="2 3">
    <name type="scientific">Ogataea philodendri</name>
    <dbReference type="NCBI Taxonomy" id="1378263"/>
    <lineage>
        <taxon>Eukaryota</taxon>
        <taxon>Fungi</taxon>
        <taxon>Dikarya</taxon>
        <taxon>Ascomycota</taxon>
        <taxon>Saccharomycotina</taxon>
        <taxon>Pichiomycetes</taxon>
        <taxon>Pichiales</taxon>
        <taxon>Pichiaceae</taxon>
        <taxon>Ogataea</taxon>
    </lineage>
</organism>
<reference evidence="2" key="2">
    <citation type="submission" date="2021-01" db="EMBL/GenBank/DDBJ databases">
        <authorList>
            <person name="Schikora-Tamarit M.A."/>
        </authorList>
    </citation>
    <scope>NUCLEOTIDE SEQUENCE</scope>
    <source>
        <strain evidence="2">CBS6075</strain>
    </source>
</reference>
<reference evidence="2" key="1">
    <citation type="journal article" date="2021" name="Open Biol.">
        <title>Shared evolutionary footprints suggest mitochondrial oxidative damage underlies multiple complex I losses in fungi.</title>
        <authorList>
            <person name="Schikora-Tamarit M.A."/>
            <person name="Marcet-Houben M."/>
            <person name="Nosek J."/>
            <person name="Gabaldon T."/>
        </authorList>
    </citation>
    <scope>NUCLEOTIDE SEQUENCE</scope>
    <source>
        <strain evidence="2">CBS6075</strain>
    </source>
</reference>
<evidence type="ECO:0000313" key="3">
    <source>
        <dbReference type="Proteomes" id="UP000769157"/>
    </source>
</evidence>
<feature type="transmembrane region" description="Helical" evidence="1">
    <location>
        <begin position="80"/>
        <end position="98"/>
    </location>
</feature>
<name>A0A9P8P3I4_9ASCO</name>
<dbReference type="EMBL" id="JAEUBE010000352">
    <property type="protein sequence ID" value="KAH3664182.1"/>
    <property type="molecule type" value="Genomic_DNA"/>
</dbReference>
<keyword evidence="1" id="KW-1133">Transmembrane helix</keyword>
<protein>
    <submittedName>
        <fullName evidence="2">Uncharacterized protein</fullName>
    </submittedName>
</protein>
<accession>A0A9P8P3I4</accession>
<sequence length="136" mass="14977">MAEVPSMTTKMATVSTNHMPNIRNTKIVPPSPVTAKLRAIVMDHRTDDNCACASDKAHRRRNPVYIEKKPIISKMYLPEYAMSNISSLFIFAIFFSFSTSAEAARNIMNPCPRSPNMIANMNGNVATVGRAGLTSL</sequence>
<comment type="caution">
    <text evidence="2">The sequence shown here is derived from an EMBL/GenBank/DDBJ whole genome shotgun (WGS) entry which is preliminary data.</text>
</comment>
<proteinExistence type="predicted"/>
<dbReference type="AlphaFoldDB" id="A0A9P8P3I4"/>
<evidence type="ECO:0000313" key="2">
    <source>
        <dbReference type="EMBL" id="KAH3664182.1"/>
    </source>
</evidence>
<dbReference type="Proteomes" id="UP000769157">
    <property type="component" value="Unassembled WGS sequence"/>
</dbReference>
<dbReference type="GeneID" id="70236861"/>
<dbReference type="RefSeq" id="XP_046060462.1">
    <property type="nucleotide sequence ID" value="XM_046206023.1"/>
</dbReference>